<feature type="non-terminal residue" evidence="3">
    <location>
        <position position="356"/>
    </location>
</feature>
<dbReference type="GO" id="GO:0071356">
    <property type="term" value="P:cellular response to tumor necrosis factor"/>
    <property type="evidence" value="ECO:0007669"/>
    <property type="project" value="TreeGrafter"/>
</dbReference>
<dbReference type="Gene3D" id="1.25.40.20">
    <property type="entry name" value="Ankyrin repeat-containing domain"/>
    <property type="match status" value="1"/>
</dbReference>
<keyword evidence="1" id="KW-0677">Repeat</keyword>
<evidence type="ECO:0000313" key="4">
    <source>
        <dbReference type="Proteomes" id="UP001152795"/>
    </source>
</evidence>
<organism evidence="3 4">
    <name type="scientific">Paramuricea clavata</name>
    <name type="common">Red gorgonian</name>
    <name type="synonym">Violescent sea-whip</name>
    <dbReference type="NCBI Taxonomy" id="317549"/>
    <lineage>
        <taxon>Eukaryota</taxon>
        <taxon>Metazoa</taxon>
        <taxon>Cnidaria</taxon>
        <taxon>Anthozoa</taxon>
        <taxon>Octocorallia</taxon>
        <taxon>Malacalcyonacea</taxon>
        <taxon>Plexauridae</taxon>
        <taxon>Paramuricea</taxon>
    </lineage>
</organism>
<evidence type="ECO:0000313" key="3">
    <source>
        <dbReference type="EMBL" id="CAB4039579.1"/>
    </source>
</evidence>
<protein>
    <submittedName>
        <fullName evidence="3">B-cell lymphoma 3</fullName>
    </submittedName>
</protein>
<evidence type="ECO:0000256" key="1">
    <source>
        <dbReference type="ARBA" id="ARBA00022737"/>
    </source>
</evidence>
<sequence length="356" mass="39196">RNNRTAATNFISVIFDGTTDCAVVEQEAVFAIYFDPDPDLDDASANDGQEPKDTLIKNFPEGSLKPKRASAFQDLDVDAVSASQAMSKAKKQLDMNSLQKDFILKACYATLPGNMPTLLSILRITTEEFSSISSSPTITDSDTENDDTSGYSSLETLLARNSFQGFMERHFTPSFMIIFFQTFNITPLHLAVLTCQPSIVEYLMLHEADVNAIDRNGQTALHLACKNADVEDIHALRNITPKDSEKSINVDLKNFEGLAPIHLATLSGSCEVIEQLLEMGADVDLKDSKSGRTALHHAVEAHNPIVTRFLLLKDANVNAQTFAGNTPLHTASGRRMENIIHILLEFGGDRKLTNFE</sequence>
<dbReference type="InterPro" id="IPR051070">
    <property type="entry name" value="NF-kappa-B_inhibitor"/>
</dbReference>
<dbReference type="Pfam" id="PF12796">
    <property type="entry name" value="Ank_2"/>
    <property type="match status" value="1"/>
</dbReference>
<dbReference type="PANTHER" id="PTHR46680">
    <property type="entry name" value="NF-KAPPA-B INHIBITOR ALPHA"/>
    <property type="match status" value="1"/>
</dbReference>
<dbReference type="GO" id="GO:0051059">
    <property type="term" value="F:NF-kappaB binding"/>
    <property type="evidence" value="ECO:0007669"/>
    <property type="project" value="TreeGrafter"/>
</dbReference>
<dbReference type="PROSITE" id="PS50088">
    <property type="entry name" value="ANK_REPEAT"/>
    <property type="match status" value="4"/>
</dbReference>
<dbReference type="PANTHER" id="PTHR46680:SF3">
    <property type="entry name" value="NF-KAPPA-B INHIBITOR CACTUS"/>
    <property type="match status" value="1"/>
</dbReference>
<dbReference type="GO" id="GO:0005829">
    <property type="term" value="C:cytosol"/>
    <property type="evidence" value="ECO:0007669"/>
    <property type="project" value="TreeGrafter"/>
</dbReference>
<dbReference type="EMBL" id="CACRXK020025588">
    <property type="protein sequence ID" value="CAB4039579.1"/>
    <property type="molecule type" value="Genomic_DNA"/>
</dbReference>
<dbReference type="SMART" id="SM00248">
    <property type="entry name" value="ANK"/>
    <property type="match status" value="5"/>
</dbReference>
<keyword evidence="4" id="KW-1185">Reference proteome</keyword>
<dbReference type="InterPro" id="IPR002110">
    <property type="entry name" value="Ankyrin_rpt"/>
</dbReference>
<keyword evidence="2" id="KW-0040">ANK repeat</keyword>
<dbReference type="SUPFAM" id="SSF48403">
    <property type="entry name" value="Ankyrin repeat"/>
    <property type="match status" value="1"/>
</dbReference>
<proteinExistence type="predicted"/>
<accession>A0A6S7LRJ2</accession>
<dbReference type="OrthoDB" id="10254947at2759"/>
<name>A0A6S7LRJ2_PARCT</name>
<dbReference type="PRINTS" id="PR01415">
    <property type="entry name" value="ANKYRIN"/>
</dbReference>
<comment type="caution">
    <text evidence="3">The sequence shown here is derived from an EMBL/GenBank/DDBJ whole genome shotgun (WGS) entry which is preliminary data.</text>
</comment>
<reference evidence="3" key="1">
    <citation type="submission" date="2020-04" db="EMBL/GenBank/DDBJ databases">
        <authorList>
            <person name="Alioto T."/>
            <person name="Alioto T."/>
            <person name="Gomez Garrido J."/>
        </authorList>
    </citation>
    <scope>NUCLEOTIDE SEQUENCE</scope>
    <source>
        <strain evidence="3">A484AB</strain>
    </source>
</reference>
<gene>
    <name evidence="3" type="ORF">PACLA_8A056998</name>
</gene>
<dbReference type="Pfam" id="PF00023">
    <property type="entry name" value="Ank"/>
    <property type="match status" value="1"/>
</dbReference>
<dbReference type="PROSITE" id="PS50297">
    <property type="entry name" value="ANK_REP_REGION"/>
    <property type="match status" value="4"/>
</dbReference>
<evidence type="ECO:0000256" key="2">
    <source>
        <dbReference type="ARBA" id="ARBA00023043"/>
    </source>
</evidence>
<dbReference type="InterPro" id="IPR036770">
    <property type="entry name" value="Ankyrin_rpt-contain_sf"/>
</dbReference>
<dbReference type="AlphaFoldDB" id="A0A6S7LRJ2"/>
<dbReference type="Proteomes" id="UP001152795">
    <property type="component" value="Unassembled WGS sequence"/>
</dbReference>
<feature type="non-terminal residue" evidence="3">
    <location>
        <position position="1"/>
    </location>
</feature>